<dbReference type="EMBL" id="BTSX01000006">
    <property type="protein sequence ID" value="GMT06727.1"/>
    <property type="molecule type" value="Genomic_DNA"/>
</dbReference>
<feature type="non-terminal residue" evidence="1">
    <location>
        <position position="80"/>
    </location>
</feature>
<comment type="caution">
    <text evidence="1">The sequence shown here is derived from an EMBL/GenBank/DDBJ whole genome shotgun (WGS) entry which is preliminary data.</text>
</comment>
<proteinExistence type="predicted"/>
<keyword evidence="2" id="KW-1185">Reference proteome</keyword>
<name>A0AAV5UID4_9BILA</name>
<sequence>ASSEADSEHCLVHALRLLEVLVIISGRSRSCGSLAEVHAVGHAIEAGGQRRRALSEAHREILGIDLRSRPLHQRRVIVVG</sequence>
<evidence type="ECO:0000313" key="1">
    <source>
        <dbReference type="EMBL" id="GMT06727.1"/>
    </source>
</evidence>
<gene>
    <name evidence="1" type="ORF">PENTCL1PPCAC_28901</name>
</gene>
<reference evidence="1" key="1">
    <citation type="submission" date="2023-10" db="EMBL/GenBank/DDBJ databases">
        <title>Genome assembly of Pristionchus species.</title>
        <authorList>
            <person name="Yoshida K."/>
            <person name="Sommer R.J."/>
        </authorList>
    </citation>
    <scope>NUCLEOTIDE SEQUENCE</scope>
    <source>
        <strain evidence="1">RS0144</strain>
    </source>
</reference>
<accession>A0AAV5UID4</accession>
<dbReference type="Proteomes" id="UP001432027">
    <property type="component" value="Unassembled WGS sequence"/>
</dbReference>
<organism evidence="1 2">
    <name type="scientific">Pristionchus entomophagus</name>
    <dbReference type="NCBI Taxonomy" id="358040"/>
    <lineage>
        <taxon>Eukaryota</taxon>
        <taxon>Metazoa</taxon>
        <taxon>Ecdysozoa</taxon>
        <taxon>Nematoda</taxon>
        <taxon>Chromadorea</taxon>
        <taxon>Rhabditida</taxon>
        <taxon>Rhabditina</taxon>
        <taxon>Diplogasteromorpha</taxon>
        <taxon>Diplogasteroidea</taxon>
        <taxon>Neodiplogasteridae</taxon>
        <taxon>Pristionchus</taxon>
    </lineage>
</organism>
<evidence type="ECO:0000313" key="2">
    <source>
        <dbReference type="Proteomes" id="UP001432027"/>
    </source>
</evidence>
<dbReference type="AlphaFoldDB" id="A0AAV5UID4"/>
<feature type="non-terminal residue" evidence="1">
    <location>
        <position position="1"/>
    </location>
</feature>
<protein>
    <submittedName>
        <fullName evidence="1">Uncharacterized protein</fullName>
    </submittedName>
</protein>